<dbReference type="Pfam" id="PF00672">
    <property type="entry name" value="HAMP"/>
    <property type="match status" value="1"/>
</dbReference>
<dbReference type="PANTHER" id="PTHR32089:SF112">
    <property type="entry name" value="LYSOZYME-LIKE PROTEIN-RELATED"/>
    <property type="match status" value="1"/>
</dbReference>
<keyword evidence="8" id="KW-1185">Reference proteome</keyword>
<dbReference type="AlphaFoldDB" id="A0A081BZA2"/>
<protein>
    <submittedName>
        <fullName evidence="7">Methyl-accepting chemotaxis protein</fullName>
    </submittedName>
</protein>
<dbReference type="InterPro" id="IPR003660">
    <property type="entry name" value="HAMP_dom"/>
</dbReference>
<feature type="domain" description="HAMP" evidence="6">
    <location>
        <begin position="202"/>
        <end position="255"/>
    </location>
</feature>
<gene>
    <name evidence="7" type="ORF">U27_04624</name>
</gene>
<dbReference type="eggNOG" id="COG0840">
    <property type="taxonomic scope" value="Bacteria"/>
</dbReference>
<dbReference type="STRING" id="1499967.U27_04624"/>
<sequence>MRSMITRITSNLQVQVAAMICLIILIVLGVGTIVGVNEIERNYIEALEWRSEALAQNLVSALHNRLLHSSDDRSIRDVLREFSTECRQLFELYKTRHVTHVAIIDAADMIVAHNDQLFEDRPISRVLRETAKIPETTIVLDQGIYHTFVPINTAQHGRLGVIDIGFSEQIVQEKIRRTLFTTFWLFFLLPVLAGAGFIWLSRPLLSPIQEIMQTTERISTGDLTNIIVPEQGRGEIRRLTHAFRIMARNLYTITQQVRRAGDLIKNATHEILAATDQLAAALEEQSASVLQTSATMESVVAASQQISQSTDAVVQIAQKTRTDAQQGLQVSEDTLKKMQEIAEANRTDTEHIQNLGRQSGEIARIMDVIDTIADQTKLIAFNASLEAAGAGTAGKRFGIVAQEIRHLADSVFGSTKSIRQTLADIQSLVQSLIASSEKSTSSIHEGGEFTGLTTEWLKEILKGTAKTTNAAQKISRSILGQQRASEEISAALKEISINIDQFARSSAITRDIASKLDTLSKELDEVLKVFKL</sequence>
<dbReference type="GO" id="GO:0007165">
    <property type="term" value="P:signal transduction"/>
    <property type="evidence" value="ECO:0007669"/>
    <property type="project" value="UniProtKB-KW"/>
</dbReference>
<dbReference type="PROSITE" id="PS50111">
    <property type="entry name" value="CHEMOTAXIS_TRANSDUC_2"/>
    <property type="match status" value="1"/>
</dbReference>
<dbReference type="SMART" id="SM00304">
    <property type="entry name" value="HAMP"/>
    <property type="match status" value="1"/>
</dbReference>
<evidence type="ECO:0000313" key="7">
    <source>
        <dbReference type="EMBL" id="GAK57657.1"/>
    </source>
</evidence>
<keyword evidence="4" id="KW-1133">Transmembrane helix</keyword>
<evidence type="ECO:0000256" key="3">
    <source>
        <dbReference type="PROSITE-ProRule" id="PRU00284"/>
    </source>
</evidence>
<dbReference type="InterPro" id="IPR004089">
    <property type="entry name" value="MCPsignal_dom"/>
</dbReference>
<evidence type="ECO:0000259" key="5">
    <source>
        <dbReference type="PROSITE" id="PS50111"/>
    </source>
</evidence>
<dbReference type="SUPFAM" id="SSF58104">
    <property type="entry name" value="Methyl-accepting chemotaxis protein (MCP) signaling domain"/>
    <property type="match status" value="1"/>
</dbReference>
<feature type="transmembrane region" description="Helical" evidence="4">
    <location>
        <begin position="12"/>
        <end position="36"/>
    </location>
</feature>
<dbReference type="SMART" id="SM00283">
    <property type="entry name" value="MA"/>
    <property type="match status" value="1"/>
</dbReference>
<keyword evidence="4" id="KW-0812">Transmembrane</keyword>
<dbReference type="PROSITE" id="PS50885">
    <property type="entry name" value="HAMP"/>
    <property type="match status" value="1"/>
</dbReference>
<evidence type="ECO:0000256" key="1">
    <source>
        <dbReference type="ARBA" id="ARBA00023224"/>
    </source>
</evidence>
<dbReference type="Gene3D" id="1.10.287.950">
    <property type="entry name" value="Methyl-accepting chemotaxis protein"/>
    <property type="match status" value="1"/>
</dbReference>
<comment type="similarity">
    <text evidence="2">Belongs to the methyl-accepting chemotaxis (MCP) protein family.</text>
</comment>
<dbReference type="HOGENOM" id="CLU_511601_0_0_0"/>
<feature type="domain" description="Methyl-accepting transducer" evidence="5">
    <location>
        <begin position="260"/>
        <end position="496"/>
    </location>
</feature>
<evidence type="ECO:0000256" key="4">
    <source>
        <dbReference type="SAM" id="Phobius"/>
    </source>
</evidence>
<name>A0A081BZA2_VECG1</name>
<reference evidence="7" key="1">
    <citation type="journal article" date="2015" name="PeerJ">
        <title>First genomic representation of candidate bacterial phylum KSB3 points to enhanced environmental sensing as a trigger of wastewater bulking.</title>
        <authorList>
            <person name="Sekiguchi Y."/>
            <person name="Ohashi A."/>
            <person name="Parks D.H."/>
            <person name="Yamauchi T."/>
            <person name="Tyson G.W."/>
            <person name="Hugenholtz P."/>
        </authorList>
    </citation>
    <scope>NUCLEOTIDE SEQUENCE [LARGE SCALE GENOMIC DNA]</scope>
</reference>
<evidence type="ECO:0000259" key="6">
    <source>
        <dbReference type="PROSITE" id="PS50885"/>
    </source>
</evidence>
<dbReference type="CDD" id="cd06225">
    <property type="entry name" value="HAMP"/>
    <property type="match status" value="1"/>
</dbReference>
<evidence type="ECO:0000313" key="8">
    <source>
        <dbReference type="Proteomes" id="UP000030661"/>
    </source>
</evidence>
<dbReference type="EMBL" id="DF820466">
    <property type="protein sequence ID" value="GAK57657.1"/>
    <property type="molecule type" value="Genomic_DNA"/>
</dbReference>
<keyword evidence="4" id="KW-0472">Membrane</keyword>
<evidence type="ECO:0000256" key="2">
    <source>
        <dbReference type="ARBA" id="ARBA00029447"/>
    </source>
</evidence>
<proteinExistence type="inferred from homology"/>
<dbReference type="GO" id="GO:0016020">
    <property type="term" value="C:membrane"/>
    <property type="evidence" value="ECO:0007669"/>
    <property type="project" value="InterPro"/>
</dbReference>
<dbReference type="Proteomes" id="UP000030661">
    <property type="component" value="Unassembled WGS sequence"/>
</dbReference>
<accession>A0A081BZA2</accession>
<dbReference type="Pfam" id="PF00015">
    <property type="entry name" value="MCPsignal"/>
    <property type="match status" value="1"/>
</dbReference>
<feature type="transmembrane region" description="Helical" evidence="4">
    <location>
        <begin position="179"/>
        <end position="200"/>
    </location>
</feature>
<dbReference type="PANTHER" id="PTHR32089">
    <property type="entry name" value="METHYL-ACCEPTING CHEMOTAXIS PROTEIN MCPB"/>
    <property type="match status" value="1"/>
</dbReference>
<organism evidence="7">
    <name type="scientific">Vecturithrix granuli</name>
    <dbReference type="NCBI Taxonomy" id="1499967"/>
    <lineage>
        <taxon>Bacteria</taxon>
        <taxon>Candidatus Moduliflexota</taxon>
        <taxon>Candidatus Vecturitrichia</taxon>
        <taxon>Candidatus Vecturitrichales</taxon>
        <taxon>Candidatus Vecturitrichaceae</taxon>
        <taxon>Candidatus Vecturithrix</taxon>
    </lineage>
</organism>
<keyword evidence="1 3" id="KW-0807">Transducer</keyword>